<feature type="domain" description="Plastocyanin-like" evidence="6">
    <location>
        <begin position="271"/>
        <end position="397"/>
    </location>
</feature>
<feature type="signal peptide" evidence="5">
    <location>
        <begin position="1"/>
        <end position="29"/>
    </location>
</feature>
<evidence type="ECO:0008006" key="12">
    <source>
        <dbReference type="Google" id="ProtNLM"/>
    </source>
</evidence>
<dbReference type="Pfam" id="PF00394">
    <property type="entry name" value="Cu-oxidase"/>
    <property type="match status" value="1"/>
</dbReference>
<dbReference type="Gene3D" id="2.60.40.420">
    <property type="entry name" value="Cupredoxins - blue copper proteins"/>
    <property type="match status" value="3"/>
</dbReference>
<accession>A0AAW1QRB7</accession>
<name>A0AAW1QRB7_9CHLO</name>
<feature type="chain" id="PRO_5043901092" description="Laccase" evidence="5">
    <location>
        <begin position="30"/>
        <end position="848"/>
    </location>
</feature>
<dbReference type="Pfam" id="PF07732">
    <property type="entry name" value="Cu-oxidase_3"/>
    <property type="match status" value="1"/>
</dbReference>
<keyword evidence="2" id="KW-0479">Metal-binding</keyword>
<dbReference type="Proteomes" id="UP001489004">
    <property type="component" value="Unassembled WGS sequence"/>
</dbReference>
<feature type="domain" description="Plastocyanin-like" evidence="7">
    <location>
        <begin position="531"/>
        <end position="648"/>
    </location>
</feature>
<dbReference type="InterPro" id="IPR012314">
    <property type="entry name" value="Pept_M12B_GON-ADAMTSs"/>
</dbReference>
<dbReference type="InterPro" id="IPR008972">
    <property type="entry name" value="Cupredoxin"/>
</dbReference>
<feature type="domain" description="GON" evidence="9">
    <location>
        <begin position="721"/>
        <end position="841"/>
    </location>
</feature>
<dbReference type="PROSITE" id="PS00079">
    <property type="entry name" value="MULTICOPPER_OXIDASE1"/>
    <property type="match status" value="1"/>
</dbReference>
<dbReference type="Pfam" id="PF07731">
    <property type="entry name" value="Cu-oxidase_2"/>
    <property type="match status" value="1"/>
</dbReference>
<evidence type="ECO:0000256" key="1">
    <source>
        <dbReference type="ARBA" id="ARBA00010609"/>
    </source>
</evidence>
<sequence>MVAPTWSLKGKAIGMLVVVVLCMLAPCTGAPRTLLQAKSPSHAPAPAAVARAVTPPAVAPAPRPSHIDVSIPPSPLVALPAPPTSPGAQQGALITNSPHPATGNQSPVAALANMSPALGTLAVLGNAANSSNVAQTTISTAMNTTAQTHTYNFIIETATASPDGTSRSIITVNGQFPAPPITSNVGDTLIIHVTNKLTVPTTLHWHGILQTGTNNMDGVPGIVQSPIAPGGTFTYQFITDAPGTYWYHSHSQTQYIDGLKGSLIVGGDPSDIVLQISDWYHTGADALAASYLTPASMGNEPIPDNALVNGIGQAAGCTGASCTYARVVTSADRVPLCSASTASQQRIRIINTSGFAVFDFSIDNHNLGIVAADGMPIVTQPASSIRMNAGQRYDVLICRASGRPAPAFIRALFDQPAFTSPSASAGALAILAYSATDTSIPTTVPTASSPLFPRADPSKPTTTVPDPANVDPYDLQPSPAVSLPHPNQIITIDISFANDATGVNRANINGHTFSLPTMDDPTAAPLAQLALAGQTSPANSMPNIFTIQSGQVYQVILNNYDNNEHPIHFHGHVSYVLARGDVNEGVPYSVTKPNGPLNYNNPIGRDTMSINGNSSMVIQFTANNPGAWIMHCHIDWHIEAGFALVFMEGFPTQPAVPPPSGSCPTSCPASGTPGNLTICPSGDQHQVQVYCNGKGAAYLNVKSGNTTNYSLYGKSPNSNGGAPVTAFTKLRFNPATLTVSTDDFTFANSTGRYCFGSTCYTTVPLGNAADCLVDNVPAPGTGHANIDLTGTGLAIAPGQFVVSGFNADGSAKYSSNNQVVDAVGGGYCGGISPRTNQLQLQYASVAVA</sequence>
<dbReference type="InterPro" id="IPR001117">
    <property type="entry name" value="Cu-oxidase_2nd"/>
</dbReference>
<feature type="region of interest" description="Disordered" evidence="4">
    <location>
        <begin position="445"/>
        <end position="466"/>
    </location>
</feature>
<dbReference type="InterPro" id="IPR011706">
    <property type="entry name" value="Cu-oxidase_C"/>
</dbReference>
<keyword evidence="5" id="KW-0732">Signal</keyword>
<dbReference type="GO" id="GO:0004222">
    <property type="term" value="F:metalloendopeptidase activity"/>
    <property type="evidence" value="ECO:0007669"/>
    <property type="project" value="InterPro"/>
</dbReference>
<organism evidence="10 11">
    <name type="scientific">[Myrmecia] bisecta</name>
    <dbReference type="NCBI Taxonomy" id="41462"/>
    <lineage>
        <taxon>Eukaryota</taxon>
        <taxon>Viridiplantae</taxon>
        <taxon>Chlorophyta</taxon>
        <taxon>core chlorophytes</taxon>
        <taxon>Trebouxiophyceae</taxon>
        <taxon>Trebouxiales</taxon>
        <taxon>Trebouxiaceae</taxon>
        <taxon>Myrmecia</taxon>
    </lineage>
</organism>
<keyword evidence="11" id="KW-1185">Reference proteome</keyword>
<comment type="caution">
    <text evidence="10">The sequence shown here is derived from an EMBL/GenBank/DDBJ whole genome shotgun (WGS) entry which is preliminary data.</text>
</comment>
<feature type="domain" description="Plastocyanin-like" evidence="8">
    <location>
        <begin position="156"/>
        <end position="266"/>
    </location>
</feature>
<keyword evidence="3" id="KW-0560">Oxidoreductase</keyword>
<dbReference type="InterPro" id="IPR045087">
    <property type="entry name" value="Cu-oxidase_fam"/>
</dbReference>
<dbReference type="GO" id="GO:0008270">
    <property type="term" value="F:zinc ion binding"/>
    <property type="evidence" value="ECO:0007669"/>
    <property type="project" value="InterPro"/>
</dbReference>
<reference evidence="10 11" key="1">
    <citation type="journal article" date="2024" name="Nat. Commun.">
        <title>Phylogenomics reveals the evolutionary origins of lichenization in chlorophyte algae.</title>
        <authorList>
            <person name="Puginier C."/>
            <person name="Libourel C."/>
            <person name="Otte J."/>
            <person name="Skaloud P."/>
            <person name="Haon M."/>
            <person name="Grisel S."/>
            <person name="Petersen M."/>
            <person name="Berrin J.G."/>
            <person name="Delaux P.M."/>
            <person name="Dal Grande F."/>
            <person name="Keller J."/>
        </authorList>
    </citation>
    <scope>NUCLEOTIDE SEQUENCE [LARGE SCALE GENOMIC DNA]</scope>
    <source>
        <strain evidence="10 11">SAG 2043</strain>
    </source>
</reference>
<dbReference type="EMBL" id="JALJOR010000002">
    <property type="protein sequence ID" value="KAK9823622.1"/>
    <property type="molecule type" value="Genomic_DNA"/>
</dbReference>
<dbReference type="GO" id="GO:0005507">
    <property type="term" value="F:copper ion binding"/>
    <property type="evidence" value="ECO:0007669"/>
    <property type="project" value="InterPro"/>
</dbReference>
<evidence type="ECO:0000256" key="5">
    <source>
        <dbReference type="SAM" id="SignalP"/>
    </source>
</evidence>
<dbReference type="PANTHER" id="PTHR11709">
    <property type="entry name" value="MULTI-COPPER OXIDASE"/>
    <property type="match status" value="1"/>
</dbReference>
<dbReference type="AlphaFoldDB" id="A0AAW1QRB7"/>
<proteinExistence type="inferred from homology"/>
<comment type="similarity">
    <text evidence="1">Belongs to the multicopper oxidase family.</text>
</comment>
<dbReference type="InterPro" id="IPR033138">
    <property type="entry name" value="Cu_oxidase_CS"/>
</dbReference>
<evidence type="ECO:0000259" key="6">
    <source>
        <dbReference type="Pfam" id="PF00394"/>
    </source>
</evidence>
<protein>
    <recommendedName>
        <fullName evidence="12">Laccase</fullName>
    </recommendedName>
</protein>
<dbReference type="Pfam" id="PF08685">
    <property type="entry name" value="GON"/>
    <property type="match status" value="1"/>
</dbReference>
<evidence type="ECO:0000256" key="2">
    <source>
        <dbReference type="ARBA" id="ARBA00022723"/>
    </source>
</evidence>
<dbReference type="GO" id="GO:0016491">
    <property type="term" value="F:oxidoreductase activity"/>
    <property type="evidence" value="ECO:0007669"/>
    <property type="project" value="UniProtKB-KW"/>
</dbReference>
<dbReference type="InterPro" id="IPR011707">
    <property type="entry name" value="Cu-oxidase-like_N"/>
</dbReference>
<gene>
    <name evidence="10" type="ORF">WJX72_004296</name>
</gene>
<evidence type="ECO:0000259" key="9">
    <source>
        <dbReference type="Pfam" id="PF08685"/>
    </source>
</evidence>
<evidence type="ECO:0000259" key="7">
    <source>
        <dbReference type="Pfam" id="PF07731"/>
    </source>
</evidence>
<evidence type="ECO:0000256" key="3">
    <source>
        <dbReference type="ARBA" id="ARBA00023002"/>
    </source>
</evidence>
<evidence type="ECO:0000256" key="4">
    <source>
        <dbReference type="SAM" id="MobiDB-lite"/>
    </source>
</evidence>
<evidence type="ECO:0000313" key="11">
    <source>
        <dbReference type="Proteomes" id="UP001489004"/>
    </source>
</evidence>
<evidence type="ECO:0000313" key="10">
    <source>
        <dbReference type="EMBL" id="KAK9823622.1"/>
    </source>
</evidence>
<dbReference type="SUPFAM" id="SSF49503">
    <property type="entry name" value="Cupredoxins"/>
    <property type="match status" value="3"/>
</dbReference>
<evidence type="ECO:0000259" key="8">
    <source>
        <dbReference type="Pfam" id="PF07732"/>
    </source>
</evidence>
<dbReference type="PANTHER" id="PTHR11709:SF511">
    <property type="entry name" value="LACCASE"/>
    <property type="match status" value="1"/>
</dbReference>